<name>A0A7J6PEJ5_PEROL</name>
<evidence type="ECO:0000256" key="1">
    <source>
        <dbReference type="ARBA" id="ARBA00004141"/>
    </source>
</evidence>
<evidence type="ECO:0000313" key="12">
    <source>
        <dbReference type="Proteomes" id="UP000541610"/>
    </source>
</evidence>
<feature type="chain" id="PRO_5029462248" description="Vesicle transport protein" evidence="10">
    <location>
        <begin position="21"/>
        <end position="330"/>
    </location>
</feature>
<feature type="region of interest" description="Disordered" evidence="9">
    <location>
        <begin position="29"/>
        <end position="82"/>
    </location>
</feature>
<dbReference type="GO" id="GO:0015031">
    <property type="term" value="P:protein transport"/>
    <property type="evidence" value="ECO:0007669"/>
    <property type="project" value="UniProtKB-KW"/>
</dbReference>
<dbReference type="PANTHER" id="PTHR23137">
    <property type="entry name" value="VESICLE TRANSPORT PROTEIN-RELATED"/>
    <property type="match status" value="1"/>
</dbReference>
<keyword evidence="4 8" id="KW-0653">Protein transport</keyword>
<dbReference type="InterPro" id="IPR011691">
    <property type="entry name" value="Vesicle_transpt_SFT2"/>
</dbReference>
<dbReference type="GO" id="GO:0016020">
    <property type="term" value="C:membrane"/>
    <property type="evidence" value="ECO:0007669"/>
    <property type="project" value="UniProtKB-SubCell"/>
</dbReference>
<gene>
    <name evidence="11" type="ORF">FOZ60_008969</name>
</gene>
<comment type="subcellular location">
    <subcellularLocation>
        <location evidence="1 8">Membrane</location>
        <topology evidence="1 8">Multi-pass membrane protein</topology>
    </subcellularLocation>
</comment>
<comment type="similarity">
    <text evidence="7 8">Belongs to the SFT2 family.</text>
</comment>
<sequence>MTWVTSVIIGAMIHLAHVYGAAVIPPGSDGQAMETHGTASADSHEKHQMLRDRAGADGATWRGTGEGTSTPMKATRKRKRVDLNSPQGKRLMFEFEPDSPPGSSMKDGGCGAFQRAATEVSEGQNIHTATCTLTFTPSSSLTYVTKFVEGVVPTGWWPSFNLPQLSTSVGQDDPEAVEDDGLIEYICPDLTLKQRVGYRVGRLLLSRAAHDDSLHGVSLKWLMMGKPLRFALTYTIGNLCELGSTVFLVGPVRQWQSMSQKHRAWAALIYFTTMIITLVVCFKWPEERLLIVVLVITQCGAIIWYSLSYVPYGRHIARTVTSRFSAYLLE</sequence>
<keyword evidence="2 8" id="KW-0813">Transport</keyword>
<evidence type="ECO:0000313" key="11">
    <source>
        <dbReference type="EMBL" id="KAF4694166.1"/>
    </source>
</evidence>
<dbReference type="GO" id="GO:0005737">
    <property type="term" value="C:cytoplasm"/>
    <property type="evidence" value="ECO:0007669"/>
    <property type="project" value="UniProtKB-ARBA"/>
</dbReference>
<evidence type="ECO:0000256" key="10">
    <source>
        <dbReference type="SAM" id="SignalP"/>
    </source>
</evidence>
<proteinExistence type="inferred from homology"/>
<protein>
    <recommendedName>
        <fullName evidence="8">Vesicle transport protein</fullName>
    </recommendedName>
</protein>
<comment type="caution">
    <text evidence="8">Lacks conserved residue(s) required for the propagation of feature annotation.</text>
</comment>
<feature type="signal peptide" evidence="10">
    <location>
        <begin position="1"/>
        <end position="20"/>
    </location>
</feature>
<evidence type="ECO:0000256" key="8">
    <source>
        <dbReference type="RuleBase" id="RU363111"/>
    </source>
</evidence>
<dbReference type="PANTHER" id="PTHR23137:SF6">
    <property type="entry name" value="VESICLE TRANSPORT PROTEIN"/>
    <property type="match status" value="1"/>
</dbReference>
<comment type="function">
    <text evidence="8">May be involved in fusion of retrograde transport vesicles derived from an endocytic compartment with the Golgi complex.</text>
</comment>
<feature type="transmembrane region" description="Helical" evidence="8">
    <location>
        <begin position="289"/>
        <end position="307"/>
    </location>
</feature>
<feature type="compositionally biased region" description="Basic and acidic residues" evidence="9">
    <location>
        <begin position="42"/>
        <end position="55"/>
    </location>
</feature>
<dbReference type="EMBL" id="JABANP010000036">
    <property type="protein sequence ID" value="KAF4694166.1"/>
    <property type="molecule type" value="Genomic_DNA"/>
</dbReference>
<dbReference type="OrthoDB" id="73614at2759"/>
<dbReference type="GO" id="GO:0016192">
    <property type="term" value="P:vesicle-mediated transport"/>
    <property type="evidence" value="ECO:0007669"/>
    <property type="project" value="InterPro"/>
</dbReference>
<evidence type="ECO:0000256" key="7">
    <source>
        <dbReference type="ARBA" id="ARBA00025800"/>
    </source>
</evidence>
<evidence type="ECO:0000256" key="2">
    <source>
        <dbReference type="ARBA" id="ARBA00022448"/>
    </source>
</evidence>
<keyword evidence="5 8" id="KW-1133">Transmembrane helix</keyword>
<keyword evidence="3 8" id="KW-0812">Transmembrane</keyword>
<accession>A0A7J6PEJ5</accession>
<dbReference type="GO" id="GO:0012505">
    <property type="term" value="C:endomembrane system"/>
    <property type="evidence" value="ECO:0007669"/>
    <property type="project" value="UniProtKB-ARBA"/>
</dbReference>
<keyword evidence="10" id="KW-0732">Signal</keyword>
<dbReference type="InterPro" id="IPR007305">
    <property type="entry name" value="Vesicle_transpt_Got1/SFT2"/>
</dbReference>
<dbReference type="AlphaFoldDB" id="A0A7J6PEJ5"/>
<organism evidence="11 12">
    <name type="scientific">Perkinsus olseni</name>
    <name type="common">Perkinsus atlanticus</name>
    <dbReference type="NCBI Taxonomy" id="32597"/>
    <lineage>
        <taxon>Eukaryota</taxon>
        <taxon>Sar</taxon>
        <taxon>Alveolata</taxon>
        <taxon>Perkinsozoa</taxon>
        <taxon>Perkinsea</taxon>
        <taxon>Perkinsida</taxon>
        <taxon>Perkinsidae</taxon>
        <taxon>Perkinsus</taxon>
    </lineage>
</organism>
<evidence type="ECO:0000256" key="6">
    <source>
        <dbReference type="ARBA" id="ARBA00023136"/>
    </source>
</evidence>
<keyword evidence="6 8" id="KW-0472">Membrane</keyword>
<feature type="transmembrane region" description="Helical" evidence="8">
    <location>
        <begin position="230"/>
        <end position="252"/>
    </location>
</feature>
<dbReference type="Pfam" id="PF04178">
    <property type="entry name" value="Got1"/>
    <property type="match status" value="1"/>
</dbReference>
<evidence type="ECO:0000256" key="4">
    <source>
        <dbReference type="ARBA" id="ARBA00022927"/>
    </source>
</evidence>
<evidence type="ECO:0000256" key="9">
    <source>
        <dbReference type="SAM" id="MobiDB-lite"/>
    </source>
</evidence>
<feature type="transmembrane region" description="Helical" evidence="8">
    <location>
        <begin position="264"/>
        <end position="282"/>
    </location>
</feature>
<evidence type="ECO:0000256" key="5">
    <source>
        <dbReference type="ARBA" id="ARBA00022989"/>
    </source>
</evidence>
<dbReference type="Proteomes" id="UP000541610">
    <property type="component" value="Unassembled WGS sequence"/>
</dbReference>
<reference evidence="11 12" key="1">
    <citation type="submission" date="2020-04" db="EMBL/GenBank/DDBJ databases">
        <title>Perkinsus olseni comparative genomics.</title>
        <authorList>
            <person name="Bogema D.R."/>
        </authorList>
    </citation>
    <scope>NUCLEOTIDE SEQUENCE [LARGE SCALE GENOMIC DNA]</scope>
    <source>
        <strain evidence="11">00978-12</strain>
    </source>
</reference>
<comment type="caution">
    <text evidence="11">The sequence shown here is derived from an EMBL/GenBank/DDBJ whole genome shotgun (WGS) entry which is preliminary data.</text>
</comment>
<evidence type="ECO:0000256" key="3">
    <source>
        <dbReference type="ARBA" id="ARBA00022692"/>
    </source>
</evidence>